<dbReference type="Proteomes" id="UP000034854">
    <property type="component" value="Unassembled WGS sequence"/>
</dbReference>
<evidence type="ECO:0008006" key="6">
    <source>
        <dbReference type="Google" id="ProtNLM"/>
    </source>
</evidence>
<evidence type="ECO:0000256" key="3">
    <source>
        <dbReference type="ARBA" id="ARBA00022691"/>
    </source>
</evidence>
<sequence>MLVYIFLLGHILLALLIFFLVLAFVTGAPYVPSTNPVARSMIDLAHIKNGMIVYDLGSGDGKLLLLAAAKGAHAIGIEINPYLVLLSKIRTFGKKISVHWGSFWHADLRDSDILFIYLLPWRMEKLAKLLTTRAKPGALVVSNSFIFPNWKIIRQDKVNHVYVFRI</sequence>
<organism evidence="4 5">
    <name type="scientific">Candidatus Curtissbacteria bacterium GW2011_GWA1_41_11</name>
    <dbReference type="NCBI Taxonomy" id="1618409"/>
    <lineage>
        <taxon>Bacteria</taxon>
        <taxon>Candidatus Curtissiibacteriota</taxon>
    </lineage>
</organism>
<name>A0A0G0UBW2_9BACT</name>
<dbReference type="GO" id="GO:0032259">
    <property type="term" value="P:methylation"/>
    <property type="evidence" value="ECO:0007669"/>
    <property type="project" value="UniProtKB-KW"/>
</dbReference>
<keyword evidence="2" id="KW-0808">Transferase</keyword>
<dbReference type="GO" id="GO:0016279">
    <property type="term" value="F:protein-lysine N-methyltransferase activity"/>
    <property type="evidence" value="ECO:0007669"/>
    <property type="project" value="InterPro"/>
</dbReference>
<dbReference type="PANTHER" id="PTHR13610:SF9">
    <property type="entry name" value="FI06469P"/>
    <property type="match status" value="1"/>
</dbReference>
<accession>A0A0G0UBW2</accession>
<dbReference type="Gene3D" id="3.40.50.150">
    <property type="entry name" value="Vaccinia Virus protein VP39"/>
    <property type="match status" value="1"/>
</dbReference>
<evidence type="ECO:0000313" key="4">
    <source>
        <dbReference type="EMBL" id="KKR86474.1"/>
    </source>
</evidence>
<keyword evidence="1" id="KW-0489">Methyltransferase</keyword>
<protein>
    <recommendedName>
        <fullName evidence="6">Methyltransferase domain-containing protein</fullName>
    </recommendedName>
</protein>
<gene>
    <name evidence="4" type="ORF">UU34_C0014G0010</name>
</gene>
<dbReference type="PANTHER" id="PTHR13610">
    <property type="entry name" value="METHYLTRANSFERASE DOMAIN-CONTAINING PROTEIN"/>
    <property type="match status" value="1"/>
</dbReference>
<evidence type="ECO:0000313" key="5">
    <source>
        <dbReference type="Proteomes" id="UP000034854"/>
    </source>
</evidence>
<comment type="caution">
    <text evidence="4">The sequence shown here is derived from an EMBL/GenBank/DDBJ whole genome shotgun (WGS) entry which is preliminary data.</text>
</comment>
<dbReference type="InterPro" id="IPR026170">
    <property type="entry name" value="FAM173A/B"/>
</dbReference>
<dbReference type="InterPro" id="IPR029063">
    <property type="entry name" value="SAM-dependent_MTases_sf"/>
</dbReference>
<dbReference type="EMBL" id="LCAG01000014">
    <property type="protein sequence ID" value="KKR86474.1"/>
    <property type="molecule type" value="Genomic_DNA"/>
</dbReference>
<evidence type="ECO:0000256" key="2">
    <source>
        <dbReference type="ARBA" id="ARBA00022679"/>
    </source>
</evidence>
<dbReference type="AlphaFoldDB" id="A0A0G0UBW2"/>
<keyword evidence="3" id="KW-0949">S-adenosyl-L-methionine</keyword>
<proteinExistence type="predicted"/>
<dbReference type="SUPFAM" id="SSF53335">
    <property type="entry name" value="S-adenosyl-L-methionine-dependent methyltransferases"/>
    <property type="match status" value="1"/>
</dbReference>
<reference evidence="4 5" key="1">
    <citation type="journal article" date="2015" name="Nature">
        <title>rRNA introns, odd ribosomes, and small enigmatic genomes across a large radiation of phyla.</title>
        <authorList>
            <person name="Brown C.T."/>
            <person name="Hug L.A."/>
            <person name="Thomas B.C."/>
            <person name="Sharon I."/>
            <person name="Castelle C.J."/>
            <person name="Singh A."/>
            <person name="Wilkins M.J."/>
            <person name="Williams K.H."/>
            <person name="Banfield J.F."/>
        </authorList>
    </citation>
    <scope>NUCLEOTIDE SEQUENCE [LARGE SCALE GENOMIC DNA]</scope>
</reference>
<evidence type="ECO:0000256" key="1">
    <source>
        <dbReference type="ARBA" id="ARBA00022603"/>
    </source>
</evidence>